<evidence type="ECO:0000313" key="3">
    <source>
        <dbReference type="EMBL" id="CAB4816078.1"/>
    </source>
</evidence>
<accession>A0A6J7IZ61</accession>
<evidence type="ECO:0000313" key="5">
    <source>
        <dbReference type="EMBL" id="CAB4935624.1"/>
    </source>
</evidence>
<dbReference type="AlphaFoldDB" id="A0A6J7IZ61"/>
<dbReference type="EMBL" id="CAFBIY010000070">
    <property type="protein sequence ID" value="CAB4851083.1"/>
    <property type="molecule type" value="Genomic_DNA"/>
</dbReference>
<reference evidence="5" key="1">
    <citation type="submission" date="2020-05" db="EMBL/GenBank/DDBJ databases">
        <authorList>
            <person name="Chiriac C."/>
            <person name="Salcher M."/>
            <person name="Ghai R."/>
            <person name="Kavagutti S V."/>
        </authorList>
    </citation>
    <scope>NUCLEOTIDE SEQUENCE</scope>
</reference>
<name>A0A6J7IZ61_9ZZZZ</name>
<dbReference type="EMBL" id="CAFBMT010000009">
    <property type="protein sequence ID" value="CAB4935624.1"/>
    <property type="molecule type" value="Genomic_DNA"/>
</dbReference>
<evidence type="ECO:0000313" key="4">
    <source>
        <dbReference type="EMBL" id="CAB4851083.1"/>
    </source>
</evidence>
<gene>
    <name evidence="2" type="ORF">UFOPK2656_01640</name>
    <name evidence="3" type="ORF">UFOPK3099_01077</name>
    <name evidence="4" type="ORF">UFOPK3267_01391</name>
    <name evidence="5" type="ORF">UFOPK3651_01782</name>
    <name evidence="6" type="ORF">UFOPK3931_01500</name>
    <name evidence="1" type="ORF">UFOPK4189_01805</name>
</gene>
<dbReference type="Gene3D" id="3.10.450.50">
    <property type="match status" value="2"/>
</dbReference>
<protein>
    <submittedName>
        <fullName evidence="5">Unannotated protein</fullName>
    </submittedName>
</protein>
<sequence length="243" mass="27507">MSIDPDQIRAFMHQQGEQWNTGDHEGFLATYRAIAPNGFRIEFPVGQPPKDGPTVMDQLWAGYQGKMFMTYPVIAFGANGEFAVIEKVDAPVDGETHTHHTIHSYVVRDGEMLIRYFTDAAPATAATDATRDFLTRQYDHWNAGERDEFFAAYDTFTGDRFDVEFPPGTPPNPGTPMLEQLWHGYQATTKLRYRQIVVAESNEAAVWVGNEREVDGQPQVNNSIEFYSVGDDGLHIRYFHEGH</sequence>
<evidence type="ECO:0000313" key="6">
    <source>
        <dbReference type="EMBL" id="CAB4991465.1"/>
    </source>
</evidence>
<dbReference type="EMBL" id="CAFBOL010000035">
    <property type="protein sequence ID" value="CAB4991465.1"/>
    <property type="molecule type" value="Genomic_DNA"/>
</dbReference>
<evidence type="ECO:0000313" key="2">
    <source>
        <dbReference type="EMBL" id="CAB4724108.1"/>
    </source>
</evidence>
<dbReference type="EMBL" id="CAESGF010000009">
    <property type="protein sequence ID" value="CAB4364036.1"/>
    <property type="molecule type" value="Genomic_DNA"/>
</dbReference>
<organism evidence="5">
    <name type="scientific">freshwater metagenome</name>
    <dbReference type="NCBI Taxonomy" id="449393"/>
    <lineage>
        <taxon>unclassified sequences</taxon>
        <taxon>metagenomes</taxon>
        <taxon>ecological metagenomes</taxon>
    </lineage>
</organism>
<dbReference type="InterPro" id="IPR032710">
    <property type="entry name" value="NTF2-like_dom_sf"/>
</dbReference>
<dbReference type="SUPFAM" id="SSF54427">
    <property type="entry name" value="NTF2-like"/>
    <property type="match status" value="2"/>
</dbReference>
<evidence type="ECO:0000313" key="1">
    <source>
        <dbReference type="EMBL" id="CAB4364036.1"/>
    </source>
</evidence>
<proteinExistence type="predicted"/>
<dbReference type="EMBL" id="CAEZYF010000009">
    <property type="protein sequence ID" value="CAB4724108.1"/>
    <property type="molecule type" value="Genomic_DNA"/>
</dbReference>
<dbReference type="EMBL" id="CAFAAV010000067">
    <property type="protein sequence ID" value="CAB4816078.1"/>
    <property type="molecule type" value="Genomic_DNA"/>
</dbReference>